<reference evidence="2" key="1">
    <citation type="submission" date="2019-06" db="EMBL/GenBank/DDBJ databases">
        <authorList>
            <person name="Zheng W."/>
        </authorList>
    </citation>
    <scope>NUCLEOTIDE SEQUENCE</scope>
    <source>
        <strain evidence="2">QDHG01</strain>
    </source>
</reference>
<proteinExistence type="predicted"/>
<name>A0A8J8NSX9_HALGN</name>
<evidence type="ECO:0000313" key="3">
    <source>
        <dbReference type="Proteomes" id="UP000785679"/>
    </source>
</evidence>
<protein>
    <submittedName>
        <fullName evidence="2">Uncharacterized protein</fullName>
    </submittedName>
</protein>
<accession>A0A8J8NSX9</accession>
<gene>
    <name evidence="2" type="ORF">FGO68_gene12380</name>
</gene>
<organism evidence="2 3">
    <name type="scientific">Halteria grandinella</name>
    <dbReference type="NCBI Taxonomy" id="5974"/>
    <lineage>
        <taxon>Eukaryota</taxon>
        <taxon>Sar</taxon>
        <taxon>Alveolata</taxon>
        <taxon>Ciliophora</taxon>
        <taxon>Intramacronucleata</taxon>
        <taxon>Spirotrichea</taxon>
        <taxon>Stichotrichia</taxon>
        <taxon>Sporadotrichida</taxon>
        <taxon>Halteriidae</taxon>
        <taxon>Halteria</taxon>
    </lineage>
</organism>
<dbReference type="AlphaFoldDB" id="A0A8J8NSX9"/>
<dbReference type="EMBL" id="RRYP01008654">
    <property type="protein sequence ID" value="TNV79630.1"/>
    <property type="molecule type" value="Genomic_DNA"/>
</dbReference>
<feature type="coiled-coil region" evidence="1">
    <location>
        <begin position="122"/>
        <end position="152"/>
    </location>
</feature>
<evidence type="ECO:0000313" key="2">
    <source>
        <dbReference type="EMBL" id="TNV79630.1"/>
    </source>
</evidence>
<comment type="caution">
    <text evidence="2">The sequence shown here is derived from an EMBL/GenBank/DDBJ whole genome shotgun (WGS) entry which is preliminary data.</text>
</comment>
<evidence type="ECO:0000256" key="1">
    <source>
        <dbReference type="SAM" id="Coils"/>
    </source>
</evidence>
<sequence length="161" mass="18891">MEKTDEKLQRVDTQHQSPINETLACQLIEENHSENNTVMSIEERFSFERIEETAEKVQDFQTQIKTVSQSLQLQYQNTQKSVIKQGAQIECILQQQLPEQIENVEQSVLNLQHVQSISQKQQQLHESQIQELKDVIHEMQKAIRELQIKQQAVEDPNKENE</sequence>
<dbReference type="Proteomes" id="UP000785679">
    <property type="component" value="Unassembled WGS sequence"/>
</dbReference>
<keyword evidence="3" id="KW-1185">Reference proteome</keyword>
<keyword evidence="1" id="KW-0175">Coiled coil</keyword>